<reference evidence="2" key="1">
    <citation type="submission" date="2020-09" db="EMBL/GenBank/DDBJ databases">
        <authorList>
            <person name="Yoon J.-W."/>
        </authorList>
    </citation>
    <scope>NUCLEOTIDE SEQUENCE</scope>
    <source>
        <strain evidence="2">KMU-158</strain>
    </source>
</reference>
<proteinExistence type="predicted"/>
<feature type="signal peptide" evidence="1">
    <location>
        <begin position="1"/>
        <end position="23"/>
    </location>
</feature>
<accession>A0A927C277</accession>
<comment type="caution">
    <text evidence="2">The sequence shown here is derived from an EMBL/GenBank/DDBJ whole genome shotgun (WGS) entry which is preliminary data.</text>
</comment>
<dbReference type="RefSeq" id="WP_190766274.1">
    <property type="nucleotide sequence ID" value="NZ_JACXLD010000008.1"/>
</dbReference>
<gene>
    <name evidence="2" type="ORF">IB286_13065</name>
</gene>
<dbReference type="EMBL" id="JACXLD010000008">
    <property type="protein sequence ID" value="MBD2859933.1"/>
    <property type="molecule type" value="Genomic_DNA"/>
</dbReference>
<evidence type="ECO:0000313" key="3">
    <source>
        <dbReference type="Proteomes" id="UP000610558"/>
    </source>
</evidence>
<evidence type="ECO:0008006" key="4">
    <source>
        <dbReference type="Google" id="ProtNLM"/>
    </source>
</evidence>
<dbReference type="InterPro" id="IPR051288">
    <property type="entry name" value="Serum_paraoxonase/arylesterase"/>
</dbReference>
<evidence type="ECO:0000313" key="2">
    <source>
        <dbReference type="EMBL" id="MBD2859933.1"/>
    </source>
</evidence>
<dbReference type="Proteomes" id="UP000610558">
    <property type="component" value="Unassembled WGS sequence"/>
</dbReference>
<organism evidence="2 3">
    <name type="scientific">Spongiibacter pelagi</name>
    <dbReference type="NCBI Taxonomy" id="2760804"/>
    <lineage>
        <taxon>Bacteria</taxon>
        <taxon>Pseudomonadati</taxon>
        <taxon>Pseudomonadota</taxon>
        <taxon>Gammaproteobacteria</taxon>
        <taxon>Cellvibrionales</taxon>
        <taxon>Spongiibacteraceae</taxon>
        <taxon>Spongiibacter</taxon>
    </lineage>
</organism>
<feature type="chain" id="PRO_5038070127" description="SMP-30/Gluconolactonase/LRE-like region domain-containing protein" evidence="1">
    <location>
        <begin position="24"/>
        <end position="359"/>
    </location>
</feature>
<keyword evidence="1" id="KW-0732">Signal</keyword>
<dbReference type="Gene3D" id="2.120.10.30">
    <property type="entry name" value="TolB, C-terminal domain"/>
    <property type="match status" value="1"/>
</dbReference>
<dbReference type="PANTHER" id="PTHR11799">
    <property type="entry name" value="PARAOXONASE"/>
    <property type="match status" value="1"/>
</dbReference>
<sequence length="359" mass="39455">MTLLHSQLLRILALPALVFGLTACDGSIHNAPCDAVDNATPYCGLQAPEDIESTPDGRYLILSHFGGLTSAHSGSIGLFDTLDSSHRTLFPLDQNQDMSSTELWGDENCITPPAASFSPHGIHLSQRGDQRWQLLVVNHGNREAVEFFEWLPNSKEILWRGCAQFPEGSYLNDVVASPEGGLLVSHMFDKHSKLELIQSLFGSNHGHVWYWRRNQMPEVLMGSEGSFANGLQISPDGRYLFINMWADGEVVKVDRRSGTVLGRVSISYPDNSAWLQDGRLLVTSQEMGGFLPTICTSVENSYCPSPFKLVAVDPDTLESEILYRHEGAPMGAGTVGVQNGKDIYVGSYAGDRLLRVSFP</sequence>
<name>A0A927C277_9GAMM</name>
<evidence type="ECO:0000256" key="1">
    <source>
        <dbReference type="SAM" id="SignalP"/>
    </source>
</evidence>
<keyword evidence="3" id="KW-1185">Reference proteome</keyword>
<dbReference type="SUPFAM" id="SSF63829">
    <property type="entry name" value="Calcium-dependent phosphotriesterase"/>
    <property type="match status" value="1"/>
</dbReference>
<protein>
    <recommendedName>
        <fullName evidence="4">SMP-30/Gluconolactonase/LRE-like region domain-containing protein</fullName>
    </recommendedName>
</protein>
<dbReference type="AlphaFoldDB" id="A0A927C277"/>
<dbReference type="PANTHER" id="PTHR11799:SF12">
    <property type="entry name" value="PARAOXONASE-RELATED"/>
    <property type="match status" value="1"/>
</dbReference>
<dbReference type="InterPro" id="IPR011042">
    <property type="entry name" value="6-blade_b-propeller_TolB-like"/>
</dbReference>